<evidence type="ECO:0000313" key="8">
    <source>
        <dbReference type="Proteomes" id="UP000027361"/>
    </source>
</evidence>
<dbReference type="SUPFAM" id="SSF52113">
    <property type="entry name" value="BRCT domain"/>
    <property type="match status" value="1"/>
</dbReference>
<feature type="region of interest" description="Disordered" evidence="5">
    <location>
        <begin position="281"/>
        <end position="310"/>
    </location>
</feature>
<comment type="subunit">
    <text evidence="4">Component of the NOP7 complex, composed of ERB1, NOP7 and YTM1. Within the NOP7 complex ERB1 appears to interact directly with NOP7 and YTM1. The NOP7 complex also associates with the 66S pre-ribosome.</text>
</comment>
<evidence type="ECO:0000256" key="1">
    <source>
        <dbReference type="ARBA" id="ARBA00022517"/>
    </source>
</evidence>
<comment type="function">
    <text evidence="4">Component of the NOP7 complex, which is required for maturation of the 25S and 5.8S ribosomal RNAs and formation of the 60S ribosome.</text>
</comment>
<reference evidence="7 8" key="1">
    <citation type="submission" date="2014-05" db="EMBL/GenBank/DDBJ databases">
        <title>Draft genome sequence of a rare smut relative, Tilletiaria anomala UBC 951.</title>
        <authorList>
            <consortium name="DOE Joint Genome Institute"/>
            <person name="Toome M."/>
            <person name="Kuo A."/>
            <person name="Henrissat B."/>
            <person name="Lipzen A."/>
            <person name="Tritt A."/>
            <person name="Yoshinaga Y."/>
            <person name="Zane M."/>
            <person name="Barry K."/>
            <person name="Grigoriev I.V."/>
            <person name="Spatafora J.W."/>
            <person name="Aimea M.C."/>
        </authorList>
    </citation>
    <scope>NUCLEOTIDE SEQUENCE [LARGE SCALE GENOMIC DNA]</scope>
    <source>
        <strain evidence="7 8">UBC 951</strain>
    </source>
</reference>
<dbReference type="Pfam" id="PF06732">
    <property type="entry name" value="Pescadillo_N"/>
    <property type="match status" value="1"/>
</dbReference>
<sequence length="695" mass="76518">MAKIKKKGTSGAAKNYITRTQAVKKLQLSLSDFRRLCILKGIFPRQPRHVKRANKGNNAPASFYYAKDIQFLQHEPVLQTLRQHKAFAKKLSKAIGKQEWSLAKSLQENHQPVVRLDHIIKQRYPTFTDSLRDVDDALCLLNLFAHLPVNNGDRGKSLVNHKVIANCATLCAQWQVYLMRTRSLRKIFLSIKGVYFQAEIRGQQITWLVPYLFTQHIPDDVDFRIMLTFLELYQTLIGFVMYKLYTDDNLVYPPHLDVEKDDAGAGVGAITLSEKSADVLAGRNETAAESSEAEMQEQKQTEAATAAVNGRKVSAKDVKKQIKAITRSGGAGVQEDNEMVDNAAATVDGTASGNAADSDKFQQASSSKVSTAEDASSAPLMTLAELESSSSSTSSSFNIFAPYYFFISRECPRALLEFVLRCFGASSERIGWDLVAGTGFALSEDDPRITHHFVDRPVPVGAEGKSMYDGSRHPGSKRVYVQPQWLIDSANARKLLPTEPYAPGKTLPPHLSPFVDEEAVRRKGGYVPEAAQVSGSKDASANDSAVENSSDEEGDNEEQSADVADVAQDAARPALAALLQDPKDGMLLESAELEAEAAGGEEEVERVRRLQAAACKSSKTSSAIKTAASTGDVEAQEEKEAKEMARMLMSNRQRKLYNKVSYSQGKKGEEKRRLEEKKAKIVKDEKKARKAGKGK</sequence>
<dbReference type="OMA" id="QKVTWIV"/>
<comment type="subcellular location">
    <subcellularLocation>
        <location evidence="4">Nucleus</location>
        <location evidence="4">Nucleolus</location>
    </subcellularLocation>
    <subcellularLocation>
        <location evidence="4">Nucleus</location>
        <location evidence="4">Nucleoplasm</location>
    </subcellularLocation>
</comment>
<dbReference type="InterPro" id="IPR001357">
    <property type="entry name" value="BRCT_dom"/>
</dbReference>
<name>A0A066VML2_TILAU</name>
<comment type="caution">
    <text evidence="7">The sequence shown here is derived from an EMBL/GenBank/DDBJ whole genome shotgun (WGS) entry which is preliminary data.</text>
</comment>
<dbReference type="PANTHER" id="PTHR12221">
    <property type="entry name" value="PESCADILLO - RELATED"/>
    <property type="match status" value="1"/>
</dbReference>
<organism evidence="7 8">
    <name type="scientific">Tilletiaria anomala (strain ATCC 24038 / CBS 436.72 / UBC 951)</name>
    <dbReference type="NCBI Taxonomy" id="1037660"/>
    <lineage>
        <taxon>Eukaryota</taxon>
        <taxon>Fungi</taxon>
        <taxon>Dikarya</taxon>
        <taxon>Basidiomycota</taxon>
        <taxon>Ustilaginomycotina</taxon>
        <taxon>Exobasidiomycetes</taxon>
        <taxon>Georgefischeriales</taxon>
        <taxon>Tilletiariaceae</taxon>
        <taxon>Tilletiaria</taxon>
    </lineage>
</organism>
<feature type="compositionally biased region" description="Low complexity" evidence="5">
    <location>
        <begin position="615"/>
        <end position="630"/>
    </location>
</feature>
<evidence type="ECO:0000313" key="7">
    <source>
        <dbReference type="EMBL" id="KDN41518.1"/>
    </source>
</evidence>
<dbReference type="GO" id="GO:0005654">
    <property type="term" value="C:nucleoplasm"/>
    <property type="evidence" value="ECO:0007669"/>
    <property type="project" value="UniProtKB-SubCell"/>
</dbReference>
<dbReference type="Proteomes" id="UP000027361">
    <property type="component" value="Unassembled WGS sequence"/>
</dbReference>
<proteinExistence type="inferred from homology"/>
<keyword evidence="3 4" id="KW-0539">Nucleus</keyword>
<dbReference type="RefSeq" id="XP_013241743.1">
    <property type="nucleotide sequence ID" value="XM_013386289.1"/>
</dbReference>
<feature type="compositionally biased region" description="Polar residues" evidence="5">
    <location>
        <begin position="350"/>
        <end position="374"/>
    </location>
</feature>
<feature type="compositionally biased region" description="Basic and acidic residues" evidence="5">
    <location>
        <begin position="636"/>
        <end position="645"/>
    </location>
</feature>
<dbReference type="GO" id="GO:0070545">
    <property type="term" value="C:PeBoW complex"/>
    <property type="evidence" value="ECO:0007669"/>
    <property type="project" value="TreeGrafter"/>
</dbReference>
<feature type="region of interest" description="Disordered" evidence="5">
    <location>
        <begin position="527"/>
        <end position="562"/>
    </location>
</feature>
<dbReference type="FunCoup" id="A0A066VML2">
    <property type="interactions" value="684"/>
</dbReference>
<dbReference type="EMBL" id="JMSN01000079">
    <property type="protein sequence ID" value="KDN41518.1"/>
    <property type="molecule type" value="Genomic_DNA"/>
</dbReference>
<protein>
    <recommendedName>
        <fullName evidence="4">Pescadillo homolog</fullName>
    </recommendedName>
    <alternativeName>
        <fullName evidence="4">Nucleolar protein 7 homolog</fullName>
    </alternativeName>
</protein>
<dbReference type="STRING" id="1037660.A0A066VML2"/>
<dbReference type="InterPro" id="IPR010613">
    <property type="entry name" value="PES"/>
</dbReference>
<feature type="compositionally biased region" description="Acidic residues" evidence="5">
    <location>
        <begin position="549"/>
        <end position="560"/>
    </location>
</feature>
<evidence type="ECO:0000256" key="4">
    <source>
        <dbReference type="HAMAP-Rule" id="MF_03028"/>
    </source>
</evidence>
<dbReference type="HAMAP" id="MF_03028">
    <property type="entry name" value="Pescadillo"/>
    <property type="match status" value="1"/>
</dbReference>
<feature type="region of interest" description="Disordered" evidence="5">
    <location>
        <begin position="615"/>
        <end position="695"/>
    </location>
</feature>
<dbReference type="PROSITE" id="PS50172">
    <property type="entry name" value="BRCT"/>
    <property type="match status" value="1"/>
</dbReference>
<comment type="similarity">
    <text evidence="4">Belongs to the pescadillo family.</text>
</comment>
<feature type="compositionally biased region" description="Basic and acidic residues" evidence="5">
    <location>
        <begin position="666"/>
        <end position="687"/>
    </location>
</feature>
<dbReference type="InterPro" id="IPR036420">
    <property type="entry name" value="BRCT_dom_sf"/>
</dbReference>
<dbReference type="GO" id="GO:0043021">
    <property type="term" value="F:ribonucleoprotein complex binding"/>
    <property type="evidence" value="ECO:0007669"/>
    <property type="project" value="UniProtKB-UniRule"/>
</dbReference>
<dbReference type="AlphaFoldDB" id="A0A066VML2"/>
<dbReference type="Gene3D" id="3.40.50.10190">
    <property type="entry name" value="BRCT domain"/>
    <property type="match status" value="1"/>
</dbReference>
<dbReference type="PANTHER" id="PTHR12221:SF6">
    <property type="entry name" value="PESCADILLO HOMOLOG"/>
    <property type="match status" value="1"/>
</dbReference>
<keyword evidence="2 4" id="KW-0698">rRNA processing</keyword>
<dbReference type="InParanoid" id="A0A066VML2"/>
<dbReference type="HOGENOM" id="CLU_019619_1_1_1"/>
<evidence type="ECO:0000256" key="3">
    <source>
        <dbReference type="ARBA" id="ARBA00023242"/>
    </source>
</evidence>
<evidence type="ECO:0000259" key="6">
    <source>
        <dbReference type="PROSITE" id="PS50172"/>
    </source>
</evidence>
<evidence type="ECO:0000256" key="2">
    <source>
        <dbReference type="ARBA" id="ARBA00022552"/>
    </source>
</evidence>
<dbReference type="GeneID" id="25264912"/>
<dbReference type="OrthoDB" id="10264910at2759"/>
<gene>
    <name evidence="4" type="primary">NOP7</name>
    <name evidence="7" type="ORF">K437DRAFT_258226</name>
</gene>
<dbReference type="GO" id="GO:0003723">
    <property type="term" value="F:RNA binding"/>
    <property type="evidence" value="ECO:0007669"/>
    <property type="project" value="TreeGrafter"/>
</dbReference>
<feature type="region of interest" description="Disordered" evidence="5">
    <location>
        <begin position="350"/>
        <end position="377"/>
    </location>
</feature>
<feature type="domain" description="BRCT" evidence="6">
    <location>
        <begin position="481"/>
        <end position="503"/>
    </location>
</feature>
<keyword evidence="8" id="KW-1185">Reference proteome</keyword>
<feature type="compositionally biased region" description="Polar residues" evidence="5">
    <location>
        <begin position="533"/>
        <end position="546"/>
    </location>
</feature>
<dbReference type="GO" id="GO:0000466">
    <property type="term" value="P:maturation of 5.8S rRNA from tricistronic rRNA transcript (SSU-rRNA, 5.8S rRNA, LSU-rRNA)"/>
    <property type="evidence" value="ECO:0007669"/>
    <property type="project" value="UniProtKB-UniRule"/>
</dbReference>
<dbReference type="CDD" id="cd17709">
    <property type="entry name" value="BRCT_pescadillo_like"/>
    <property type="match status" value="1"/>
</dbReference>
<accession>A0A066VML2</accession>
<dbReference type="GO" id="GO:0000463">
    <property type="term" value="P:maturation of LSU-rRNA from tricistronic rRNA transcript (SSU-rRNA, 5.8S rRNA, LSU-rRNA)"/>
    <property type="evidence" value="ECO:0007669"/>
    <property type="project" value="UniProtKB-UniRule"/>
</dbReference>
<evidence type="ECO:0000256" key="5">
    <source>
        <dbReference type="SAM" id="MobiDB-lite"/>
    </source>
</evidence>
<dbReference type="GO" id="GO:0030687">
    <property type="term" value="C:preribosome, large subunit precursor"/>
    <property type="evidence" value="ECO:0007669"/>
    <property type="project" value="UniProtKB-UniRule"/>
</dbReference>
<keyword evidence="1 4" id="KW-0690">Ribosome biogenesis</keyword>